<feature type="transmembrane region" description="Helical" evidence="7">
    <location>
        <begin position="33"/>
        <end position="51"/>
    </location>
</feature>
<keyword evidence="2" id="KW-1003">Cell membrane</keyword>
<evidence type="ECO:0000256" key="2">
    <source>
        <dbReference type="ARBA" id="ARBA00022475"/>
    </source>
</evidence>
<dbReference type="CDD" id="cd06581">
    <property type="entry name" value="TM_PBP1_LivM_like"/>
    <property type="match status" value="1"/>
</dbReference>
<sequence>MNTRQRKLAWILGALLLVALCVLPFMVKNYRVFQFNLVLVYAIAILGLNILTGFNGQISLGHGAFFAMGGYAAAIMMDRFGLPYWSTLPVAGVLCFGIGFLMGFPALRLGGHYLALATYAFALAVPQLLKWKLIEHWTGGVQGIVLSKPEPPFTFRFLGQPLNADRWLFFFTCAVTAIMFLLAYNLLRGRTGRALVAIRDHPIAATAMGINLPIVKSTAFGISAAYTGVAGALGAICVAFVAPDSFSVLLSITLLVGLVVGGLASIPGAIFGALFIQFVPNVADELSKSAPWAIYGVLLIGMMYLMPTGAMGLLKGAWARLRPAAAPDTKSPNPALTPRRHPT</sequence>
<gene>
    <name evidence="8" type="ORF">WKW82_09560</name>
</gene>
<dbReference type="PANTHER" id="PTHR30482">
    <property type="entry name" value="HIGH-AFFINITY BRANCHED-CHAIN AMINO ACID TRANSPORT SYSTEM PERMEASE"/>
    <property type="match status" value="1"/>
</dbReference>
<feature type="transmembrane region" description="Helical" evidence="7">
    <location>
        <begin position="167"/>
        <end position="187"/>
    </location>
</feature>
<organism evidence="8 9">
    <name type="scientific">Variovorax rhizosphaerae</name>
    <dbReference type="NCBI Taxonomy" id="1836200"/>
    <lineage>
        <taxon>Bacteria</taxon>
        <taxon>Pseudomonadati</taxon>
        <taxon>Pseudomonadota</taxon>
        <taxon>Betaproteobacteria</taxon>
        <taxon>Burkholderiales</taxon>
        <taxon>Comamonadaceae</taxon>
        <taxon>Variovorax</taxon>
    </lineage>
</organism>
<feature type="transmembrane region" description="Helical" evidence="7">
    <location>
        <begin position="254"/>
        <end position="280"/>
    </location>
</feature>
<keyword evidence="3 7" id="KW-0812">Transmembrane</keyword>
<feature type="transmembrane region" description="Helical" evidence="7">
    <location>
        <begin position="7"/>
        <end position="27"/>
    </location>
</feature>
<dbReference type="PANTHER" id="PTHR30482:SF20">
    <property type="entry name" value="HIGH-AFFINITY BRANCHED-CHAIN AMINO ACID TRANSPORT SYSTEM PERMEASE PROTEIN LIVM"/>
    <property type="match status" value="1"/>
</dbReference>
<dbReference type="InterPro" id="IPR001851">
    <property type="entry name" value="ABC_transp_permease"/>
</dbReference>
<feature type="transmembrane region" description="Helical" evidence="7">
    <location>
        <begin position="292"/>
        <end position="314"/>
    </location>
</feature>
<dbReference type="EMBL" id="JBBKZT010000004">
    <property type="protein sequence ID" value="MEJ8846895.1"/>
    <property type="molecule type" value="Genomic_DNA"/>
</dbReference>
<keyword evidence="4 7" id="KW-1133">Transmembrane helix</keyword>
<evidence type="ECO:0000256" key="5">
    <source>
        <dbReference type="ARBA" id="ARBA00023136"/>
    </source>
</evidence>
<keyword evidence="9" id="KW-1185">Reference proteome</keyword>
<feature type="transmembrane region" description="Helical" evidence="7">
    <location>
        <begin position="111"/>
        <end position="129"/>
    </location>
</feature>
<evidence type="ECO:0000256" key="6">
    <source>
        <dbReference type="SAM" id="MobiDB-lite"/>
    </source>
</evidence>
<evidence type="ECO:0000256" key="4">
    <source>
        <dbReference type="ARBA" id="ARBA00022989"/>
    </source>
</evidence>
<feature type="region of interest" description="Disordered" evidence="6">
    <location>
        <begin position="324"/>
        <end position="343"/>
    </location>
</feature>
<evidence type="ECO:0000256" key="3">
    <source>
        <dbReference type="ARBA" id="ARBA00022692"/>
    </source>
</evidence>
<feature type="transmembrane region" description="Helical" evidence="7">
    <location>
        <begin position="58"/>
        <end position="77"/>
    </location>
</feature>
<evidence type="ECO:0000256" key="1">
    <source>
        <dbReference type="ARBA" id="ARBA00004651"/>
    </source>
</evidence>
<name>A0ABU8WH97_9BURK</name>
<dbReference type="InterPro" id="IPR043428">
    <property type="entry name" value="LivM-like"/>
</dbReference>
<dbReference type="Proteomes" id="UP001385892">
    <property type="component" value="Unassembled WGS sequence"/>
</dbReference>
<evidence type="ECO:0000313" key="9">
    <source>
        <dbReference type="Proteomes" id="UP001385892"/>
    </source>
</evidence>
<evidence type="ECO:0000256" key="7">
    <source>
        <dbReference type="SAM" id="Phobius"/>
    </source>
</evidence>
<dbReference type="Pfam" id="PF02653">
    <property type="entry name" value="BPD_transp_2"/>
    <property type="match status" value="1"/>
</dbReference>
<reference evidence="8 9" key="1">
    <citation type="submission" date="2024-03" db="EMBL/GenBank/DDBJ databases">
        <title>Novel species of the genus Variovorax.</title>
        <authorList>
            <person name="Liu Q."/>
            <person name="Xin Y.-H."/>
        </authorList>
    </citation>
    <scope>NUCLEOTIDE SEQUENCE [LARGE SCALE GENOMIC DNA]</scope>
    <source>
        <strain evidence="8 9">KACC 18900</strain>
    </source>
</reference>
<feature type="transmembrane region" description="Helical" evidence="7">
    <location>
        <begin position="83"/>
        <end position="104"/>
    </location>
</feature>
<comment type="caution">
    <text evidence="8">The sequence shown here is derived from an EMBL/GenBank/DDBJ whole genome shotgun (WGS) entry which is preliminary data.</text>
</comment>
<dbReference type="RefSeq" id="WP_340342048.1">
    <property type="nucleotide sequence ID" value="NZ_JBBKZT010000004.1"/>
</dbReference>
<protein>
    <submittedName>
        <fullName evidence="8">Branched-chain amino acid ABC transporter permease</fullName>
    </submittedName>
</protein>
<accession>A0ABU8WH97</accession>
<feature type="transmembrane region" description="Helical" evidence="7">
    <location>
        <begin position="220"/>
        <end position="242"/>
    </location>
</feature>
<evidence type="ECO:0000313" key="8">
    <source>
        <dbReference type="EMBL" id="MEJ8846895.1"/>
    </source>
</evidence>
<comment type="subcellular location">
    <subcellularLocation>
        <location evidence="1">Cell membrane</location>
        <topology evidence="1">Multi-pass membrane protein</topology>
    </subcellularLocation>
</comment>
<proteinExistence type="predicted"/>
<keyword evidence="5 7" id="KW-0472">Membrane</keyword>